<dbReference type="AlphaFoldDB" id="A0A1E3PT28"/>
<evidence type="ECO:0000259" key="2">
    <source>
        <dbReference type="PROSITE" id="PS50188"/>
    </source>
</evidence>
<dbReference type="SMART" id="SM00449">
    <property type="entry name" value="SPRY"/>
    <property type="match status" value="1"/>
</dbReference>
<dbReference type="STRING" id="857566.A0A1E3PT28"/>
<dbReference type="OrthoDB" id="25503at2759"/>
<dbReference type="InterPro" id="IPR043136">
    <property type="entry name" value="B30.2/SPRY_sf"/>
</dbReference>
<dbReference type="PANTHER" id="PTHR12864">
    <property type="entry name" value="RAN BINDING PROTEIN 9-RELATED"/>
    <property type="match status" value="1"/>
</dbReference>
<dbReference type="InterPro" id="IPR050618">
    <property type="entry name" value="Ubq-SigPath_Reg"/>
</dbReference>
<dbReference type="Gene3D" id="2.60.120.920">
    <property type="match status" value="1"/>
</dbReference>
<sequence length="382" mass="41700">MGLFSKLSSLEESRQQHYRPPAGPPPGSSSVPHDEAPPPFQELDPELPPSANSLPVYTQPDRPPPRYLVQAQSRIDPMYSGAPEAEVGLGDQYCDAYPIFPVRDASSLNETDLESLRLKNLVLGYGFVPPGCTLNAQLYGPNRFGVAAGGKRRFGWRESTEGQIRNDFLNGTAYVRSTRRTKDTTLTTDLPLFSPAIFDLLNTGRFAHIGVSHAGPHGGINADGRPYDFLYYEVTITKLGEKSENASVAIGFTCQPYPPFRLPGWHRGSLAIHSDDGCRYCNDSMGGKPLVAPFEVGQTVGLGLDLAKQVIFITRDGQMDSGWNLWDDKNQSPVDQSRGYRDAIVAGVDGTAEIYPAIGVYGEVGAVVNFGGQVPFKWKYVP</sequence>
<organism evidence="3 4">
    <name type="scientific">Nadsonia fulvescens var. elongata DSM 6958</name>
    <dbReference type="NCBI Taxonomy" id="857566"/>
    <lineage>
        <taxon>Eukaryota</taxon>
        <taxon>Fungi</taxon>
        <taxon>Dikarya</taxon>
        <taxon>Ascomycota</taxon>
        <taxon>Saccharomycotina</taxon>
        <taxon>Dipodascomycetes</taxon>
        <taxon>Dipodascales</taxon>
        <taxon>Dipodascales incertae sedis</taxon>
        <taxon>Nadsonia</taxon>
    </lineage>
</organism>
<dbReference type="Proteomes" id="UP000095009">
    <property type="component" value="Unassembled WGS sequence"/>
</dbReference>
<evidence type="ECO:0000256" key="1">
    <source>
        <dbReference type="SAM" id="MobiDB-lite"/>
    </source>
</evidence>
<dbReference type="PROSITE" id="PS50188">
    <property type="entry name" value="B302_SPRY"/>
    <property type="match status" value="1"/>
</dbReference>
<proteinExistence type="predicted"/>
<evidence type="ECO:0000313" key="4">
    <source>
        <dbReference type="Proteomes" id="UP000095009"/>
    </source>
</evidence>
<evidence type="ECO:0000313" key="3">
    <source>
        <dbReference type="EMBL" id="ODQ68586.1"/>
    </source>
</evidence>
<dbReference type="InterPro" id="IPR003877">
    <property type="entry name" value="SPRY_dom"/>
</dbReference>
<dbReference type="InterPro" id="IPR013320">
    <property type="entry name" value="ConA-like_dom_sf"/>
</dbReference>
<protein>
    <recommendedName>
        <fullName evidence="2">B30.2/SPRY domain-containing protein</fullName>
    </recommendedName>
</protein>
<dbReference type="InterPro" id="IPR001870">
    <property type="entry name" value="B30.2/SPRY"/>
</dbReference>
<feature type="domain" description="B30.2/SPRY" evidence="2">
    <location>
        <begin position="160"/>
        <end position="376"/>
    </location>
</feature>
<gene>
    <name evidence="3" type="ORF">NADFUDRAFT_49224</name>
</gene>
<dbReference type="Pfam" id="PF00622">
    <property type="entry name" value="SPRY"/>
    <property type="match status" value="1"/>
</dbReference>
<reference evidence="3 4" key="1">
    <citation type="journal article" date="2016" name="Proc. Natl. Acad. Sci. U.S.A.">
        <title>Comparative genomics of biotechnologically important yeasts.</title>
        <authorList>
            <person name="Riley R."/>
            <person name="Haridas S."/>
            <person name="Wolfe K.H."/>
            <person name="Lopes M.R."/>
            <person name="Hittinger C.T."/>
            <person name="Goeker M."/>
            <person name="Salamov A.A."/>
            <person name="Wisecaver J.H."/>
            <person name="Long T.M."/>
            <person name="Calvey C.H."/>
            <person name="Aerts A.L."/>
            <person name="Barry K.W."/>
            <person name="Choi C."/>
            <person name="Clum A."/>
            <person name="Coughlan A.Y."/>
            <person name="Deshpande S."/>
            <person name="Douglass A.P."/>
            <person name="Hanson S.J."/>
            <person name="Klenk H.-P."/>
            <person name="LaButti K.M."/>
            <person name="Lapidus A."/>
            <person name="Lindquist E.A."/>
            <person name="Lipzen A.M."/>
            <person name="Meier-Kolthoff J.P."/>
            <person name="Ohm R.A."/>
            <person name="Otillar R.P."/>
            <person name="Pangilinan J.L."/>
            <person name="Peng Y."/>
            <person name="Rokas A."/>
            <person name="Rosa C.A."/>
            <person name="Scheuner C."/>
            <person name="Sibirny A.A."/>
            <person name="Slot J.C."/>
            <person name="Stielow J.B."/>
            <person name="Sun H."/>
            <person name="Kurtzman C.P."/>
            <person name="Blackwell M."/>
            <person name="Grigoriev I.V."/>
            <person name="Jeffries T.W."/>
        </authorList>
    </citation>
    <scope>NUCLEOTIDE SEQUENCE [LARGE SCALE GENOMIC DNA]</scope>
    <source>
        <strain evidence="3 4">DSM 6958</strain>
    </source>
</reference>
<name>A0A1E3PT28_9ASCO</name>
<feature type="region of interest" description="Disordered" evidence="1">
    <location>
        <begin position="1"/>
        <end position="66"/>
    </location>
</feature>
<accession>A0A1E3PT28</accession>
<dbReference type="EMBL" id="KV454406">
    <property type="protein sequence ID" value="ODQ68586.1"/>
    <property type="molecule type" value="Genomic_DNA"/>
</dbReference>
<dbReference type="SUPFAM" id="SSF49899">
    <property type="entry name" value="Concanavalin A-like lectins/glucanases"/>
    <property type="match status" value="1"/>
</dbReference>
<keyword evidence="4" id="KW-1185">Reference proteome</keyword>